<dbReference type="GeneID" id="25729228"/>
<protein>
    <submittedName>
        <fullName evidence="2">Uncharacterized protein</fullName>
    </submittedName>
</protein>
<evidence type="ECO:0000256" key="1">
    <source>
        <dbReference type="SAM" id="MobiDB-lite"/>
    </source>
</evidence>
<dbReference type="RefSeq" id="XP_013895063.1">
    <property type="nucleotide sequence ID" value="XM_014039609.1"/>
</dbReference>
<dbReference type="AlphaFoldDB" id="A0A0D2KJM6"/>
<name>A0A0D2KJM6_9CHLO</name>
<evidence type="ECO:0000313" key="3">
    <source>
        <dbReference type="Proteomes" id="UP000054498"/>
    </source>
</evidence>
<reference evidence="2 3" key="1">
    <citation type="journal article" date="2013" name="BMC Genomics">
        <title>Reconstruction of the lipid metabolism for the microalga Monoraphidium neglectum from its genome sequence reveals characteristics suitable for biofuel production.</title>
        <authorList>
            <person name="Bogen C."/>
            <person name="Al-Dilaimi A."/>
            <person name="Albersmeier A."/>
            <person name="Wichmann J."/>
            <person name="Grundmann M."/>
            <person name="Rupp O."/>
            <person name="Lauersen K.J."/>
            <person name="Blifernez-Klassen O."/>
            <person name="Kalinowski J."/>
            <person name="Goesmann A."/>
            <person name="Mussgnug J.H."/>
            <person name="Kruse O."/>
        </authorList>
    </citation>
    <scope>NUCLEOTIDE SEQUENCE [LARGE SCALE GENOMIC DNA]</scope>
    <source>
        <strain evidence="2 3">SAG 48.87</strain>
    </source>
</reference>
<dbReference type="EMBL" id="KK103187">
    <property type="protein sequence ID" value="KIY96043.1"/>
    <property type="molecule type" value="Genomic_DNA"/>
</dbReference>
<dbReference type="OrthoDB" id="42561at2759"/>
<feature type="compositionally biased region" description="Basic and acidic residues" evidence="1">
    <location>
        <begin position="114"/>
        <end position="123"/>
    </location>
</feature>
<proteinExistence type="predicted"/>
<accession>A0A0D2KJM6</accession>
<feature type="region of interest" description="Disordered" evidence="1">
    <location>
        <begin position="107"/>
        <end position="163"/>
    </location>
</feature>
<organism evidence="2 3">
    <name type="scientific">Monoraphidium neglectum</name>
    <dbReference type="NCBI Taxonomy" id="145388"/>
    <lineage>
        <taxon>Eukaryota</taxon>
        <taxon>Viridiplantae</taxon>
        <taxon>Chlorophyta</taxon>
        <taxon>core chlorophytes</taxon>
        <taxon>Chlorophyceae</taxon>
        <taxon>CS clade</taxon>
        <taxon>Sphaeropleales</taxon>
        <taxon>Selenastraceae</taxon>
        <taxon>Monoraphidium</taxon>
    </lineage>
</organism>
<feature type="compositionally biased region" description="Gly residues" evidence="1">
    <location>
        <begin position="125"/>
        <end position="139"/>
    </location>
</feature>
<dbReference type="KEGG" id="mng:MNEG_11918"/>
<evidence type="ECO:0000313" key="2">
    <source>
        <dbReference type="EMBL" id="KIY96043.1"/>
    </source>
</evidence>
<keyword evidence="3" id="KW-1185">Reference proteome</keyword>
<dbReference type="STRING" id="145388.A0A0D2KJM6"/>
<gene>
    <name evidence="2" type="ORF">MNEG_11918</name>
</gene>
<sequence>MIMPKPVVLFKFDNQKEVDRWQGAAAFTGRCSTELDDDADLARAGYCAANSKARPRPRPRPRSAGWTDVRIPLRAFLLTYKGRLVEGRMELPKDRVVSVGVAISALASSDPEDEARSGVEQRPSDGGGGGAAAAAGGGEEAAAAAAGAAGGEQQQERADLEADVGASEPVVLTSNFKLLLRQIRAEGRAGVTGPAEA</sequence>
<dbReference type="Proteomes" id="UP000054498">
    <property type="component" value="Unassembled WGS sequence"/>
</dbReference>